<dbReference type="STRING" id="418985.A0A1V9XL39"/>
<evidence type="ECO:0000256" key="3">
    <source>
        <dbReference type="ARBA" id="ARBA00022449"/>
    </source>
</evidence>
<feature type="transmembrane region" description="Helical" evidence="8">
    <location>
        <begin position="529"/>
        <end position="548"/>
    </location>
</feature>
<feature type="transmembrane region" description="Helical" evidence="8">
    <location>
        <begin position="114"/>
        <end position="136"/>
    </location>
</feature>
<evidence type="ECO:0000313" key="11">
    <source>
        <dbReference type="Proteomes" id="UP000192247"/>
    </source>
</evidence>
<feature type="transmembrane region" description="Helical" evidence="8">
    <location>
        <begin position="39"/>
        <end position="59"/>
    </location>
</feature>
<feature type="transmembrane region" description="Helical" evidence="8">
    <location>
        <begin position="148"/>
        <end position="164"/>
    </location>
</feature>
<keyword evidence="11" id="KW-1185">Reference proteome</keyword>
<feature type="transmembrane region" description="Helical" evidence="8">
    <location>
        <begin position="333"/>
        <end position="352"/>
    </location>
</feature>
<evidence type="ECO:0000256" key="1">
    <source>
        <dbReference type="ARBA" id="ARBA00004141"/>
    </source>
</evidence>
<keyword evidence="4" id="KW-0106">Calcium</keyword>
<name>A0A1V9XL39_9ACAR</name>
<keyword evidence="3" id="KW-0050">Antiport</keyword>
<keyword evidence="5 8" id="KW-0812">Transmembrane</keyword>
<keyword evidence="6 8" id="KW-1133">Transmembrane helix</keyword>
<dbReference type="Pfam" id="PF01699">
    <property type="entry name" value="Na_Ca_ex"/>
    <property type="match status" value="2"/>
</dbReference>
<dbReference type="GO" id="GO:0006874">
    <property type="term" value="P:intracellular calcium ion homeostasis"/>
    <property type="evidence" value="ECO:0007669"/>
    <property type="project" value="TreeGrafter"/>
</dbReference>
<sequence length="556" mass="59998">MAQIESASDWNSSGSCSHVTGGCSSTCEFIKCFPLAPHLPLIVLSFFTSLLFYMLAVTADGYLCPAAIHIAKKLGLSDPVAGATLVAFGNGAPNVFSALSGVRQGRSSMMITQLFGSGVFVTAVVTGLVMIVVPPFTVDWASFSRDTAFYLSGSIFTFYVFYRSKVNLMHAVAFILTYVVYIAVVGAFSSYWASANDVIGKDEALLAETDSMYSYTSAKTALTSSMEFIHKMRKNLESAVLPASNSTLGDSTYGTFADGSALFDSGRFTDEGSAHFVIAELLFHVMPWSLKQFKAMKWHSKLKSLITLPIHLLLSLTVPIVDDKEYKANWCRILNVVHCVVTPTVVLCLYGINYNVYGISLATFVLAVSFVLGVALFYRSKSDRPPRYHHLLAMLGFVASTAWIFRICEVIVSTITTIGTALGVPESMLGLTVLSWGNSIGDLVMDVSIARQGFASMAISAAFGAILVDMLLGLGISYLINVAQEDNWTLAMDWSFTVLPVFVGLILLLVVAPSLLWANGWRSTKAQGAILIGIYVATATISVIVSVAEAKGFLKT</sequence>
<evidence type="ECO:0000259" key="9">
    <source>
        <dbReference type="Pfam" id="PF01699"/>
    </source>
</evidence>
<protein>
    <submittedName>
        <fullName evidence="10">Sodium/potassium/calcium exchanger 6-like</fullName>
    </submittedName>
</protein>
<keyword evidence="7 8" id="KW-0472">Membrane</keyword>
<dbReference type="InParanoid" id="A0A1V9XL39"/>
<feature type="transmembrane region" description="Helical" evidence="8">
    <location>
        <begin position="171"/>
        <end position="193"/>
    </location>
</feature>
<feature type="domain" description="Sodium/calcium exchanger membrane region" evidence="9">
    <location>
        <begin position="393"/>
        <end position="542"/>
    </location>
</feature>
<feature type="transmembrane region" description="Helical" evidence="8">
    <location>
        <begin position="390"/>
        <end position="415"/>
    </location>
</feature>
<comment type="subcellular location">
    <subcellularLocation>
        <location evidence="1">Membrane</location>
        <topology evidence="1">Multi-pass membrane protein</topology>
    </subcellularLocation>
</comment>
<evidence type="ECO:0000256" key="6">
    <source>
        <dbReference type="ARBA" id="ARBA00022989"/>
    </source>
</evidence>
<keyword evidence="4" id="KW-0406">Ion transport</keyword>
<evidence type="ECO:0000256" key="2">
    <source>
        <dbReference type="ARBA" id="ARBA00022448"/>
    </source>
</evidence>
<reference evidence="10 11" key="1">
    <citation type="journal article" date="2017" name="Gigascience">
        <title>Draft genome of the honey bee ectoparasitic mite, Tropilaelaps mercedesae, is shaped by the parasitic life history.</title>
        <authorList>
            <person name="Dong X."/>
            <person name="Armstrong S.D."/>
            <person name="Xia D."/>
            <person name="Makepeace B.L."/>
            <person name="Darby A.C."/>
            <person name="Kadowaki T."/>
        </authorList>
    </citation>
    <scope>NUCLEOTIDE SEQUENCE [LARGE SCALE GENOMIC DNA]</scope>
    <source>
        <strain evidence="10">Wuxi-XJTLU</strain>
    </source>
</reference>
<dbReference type="Gene3D" id="1.20.1420.30">
    <property type="entry name" value="NCX, central ion-binding region"/>
    <property type="match status" value="2"/>
</dbReference>
<dbReference type="EMBL" id="MNPL01008553">
    <property type="protein sequence ID" value="OQR74176.1"/>
    <property type="molecule type" value="Genomic_DNA"/>
</dbReference>
<comment type="caution">
    <text evidence="10">The sequence shown here is derived from an EMBL/GenBank/DDBJ whole genome shotgun (WGS) entry which is preliminary data.</text>
</comment>
<dbReference type="InterPro" id="IPR044880">
    <property type="entry name" value="NCX_ion-bd_dom_sf"/>
</dbReference>
<dbReference type="GO" id="GO:0005432">
    <property type="term" value="F:calcium:sodium antiporter activity"/>
    <property type="evidence" value="ECO:0007669"/>
    <property type="project" value="TreeGrafter"/>
</dbReference>
<feature type="transmembrane region" description="Helical" evidence="8">
    <location>
        <begin position="302"/>
        <end position="321"/>
    </location>
</feature>
<evidence type="ECO:0000256" key="8">
    <source>
        <dbReference type="SAM" id="Phobius"/>
    </source>
</evidence>
<keyword evidence="4" id="KW-0109">Calcium transport</keyword>
<dbReference type="FunCoup" id="A0A1V9XL39">
    <property type="interactions" value="6"/>
</dbReference>
<accession>A0A1V9XL39</accession>
<feature type="transmembrane region" description="Helical" evidence="8">
    <location>
        <begin position="494"/>
        <end position="517"/>
    </location>
</feature>
<dbReference type="GO" id="GO:0016020">
    <property type="term" value="C:membrane"/>
    <property type="evidence" value="ECO:0007669"/>
    <property type="project" value="UniProtKB-SubCell"/>
</dbReference>
<dbReference type="PANTHER" id="PTHR12266:SF0">
    <property type="entry name" value="MITOCHONDRIAL SODIUM_CALCIUM EXCHANGER PROTEIN"/>
    <property type="match status" value="1"/>
</dbReference>
<feature type="domain" description="Sodium/calcium exchanger membrane region" evidence="9">
    <location>
        <begin position="45"/>
        <end position="185"/>
    </location>
</feature>
<dbReference type="OrthoDB" id="407410at2759"/>
<feature type="transmembrane region" description="Helical" evidence="8">
    <location>
        <begin position="358"/>
        <end position="378"/>
    </location>
</feature>
<evidence type="ECO:0000256" key="7">
    <source>
        <dbReference type="ARBA" id="ARBA00023136"/>
    </source>
</evidence>
<dbReference type="AlphaFoldDB" id="A0A1V9XL39"/>
<evidence type="ECO:0000256" key="4">
    <source>
        <dbReference type="ARBA" id="ARBA00022568"/>
    </source>
</evidence>
<dbReference type="InterPro" id="IPR051359">
    <property type="entry name" value="CaCA_antiporter"/>
</dbReference>
<feature type="transmembrane region" description="Helical" evidence="8">
    <location>
        <begin position="457"/>
        <end position="482"/>
    </location>
</feature>
<feature type="transmembrane region" description="Helical" evidence="8">
    <location>
        <begin position="79"/>
        <end position="102"/>
    </location>
</feature>
<dbReference type="PANTHER" id="PTHR12266">
    <property type="entry name" value="NA+/CA2+ K+ INDEPENDENT EXCHANGER"/>
    <property type="match status" value="1"/>
</dbReference>
<dbReference type="InterPro" id="IPR004837">
    <property type="entry name" value="NaCa_Exmemb"/>
</dbReference>
<proteinExistence type="predicted"/>
<organism evidence="10 11">
    <name type="scientific">Tropilaelaps mercedesae</name>
    <dbReference type="NCBI Taxonomy" id="418985"/>
    <lineage>
        <taxon>Eukaryota</taxon>
        <taxon>Metazoa</taxon>
        <taxon>Ecdysozoa</taxon>
        <taxon>Arthropoda</taxon>
        <taxon>Chelicerata</taxon>
        <taxon>Arachnida</taxon>
        <taxon>Acari</taxon>
        <taxon>Parasitiformes</taxon>
        <taxon>Mesostigmata</taxon>
        <taxon>Gamasina</taxon>
        <taxon>Dermanyssoidea</taxon>
        <taxon>Laelapidae</taxon>
        <taxon>Tropilaelaps</taxon>
    </lineage>
</organism>
<evidence type="ECO:0000313" key="10">
    <source>
        <dbReference type="EMBL" id="OQR74176.1"/>
    </source>
</evidence>
<dbReference type="Proteomes" id="UP000192247">
    <property type="component" value="Unassembled WGS sequence"/>
</dbReference>
<keyword evidence="2" id="KW-0813">Transport</keyword>
<evidence type="ECO:0000256" key="5">
    <source>
        <dbReference type="ARBA" id="ARBA00022692"/>
    </source>
</evidence>
<gene>
    <name evidence="10" type="ORF">BIW11_09250</name>
</gene>